<comment type="caution">
    <text evidence="2">The sequence shown here is derived from an EMBL/GenBank/DDBJ whole genome shotgun (WGS) entry which is preliminary data.</text>
</comment>
<organism evidence="2">
    <name type="scientific">Caldithrix abyssi</name>
    <dbReference type="NCBI Taxonomy" id="187145"/>
    <lineage>
        <taxon>Bacteria</taxon>
        <taxon>Pseudomonadati</taxon>
        <taxon>Calditrichota</taxon>
        <taxon>Calditrichia</taxon>
        <taxon>Calditrichales</taxon>
        <taxon>Calditrichaceae</taxon>
        <taxon>Caldithrix</taxon>
    </lineage>
</organism>
<evidence type="ECO:0000256" key="1">
    <source>
        <dbReference type="SAM" id="SignalP"/>
    </source>
</evidence>
<sequence>MLKKRALLAFVFLFPFFPYGQQTPVTVALRFAPPPGFERVSLPDSSFGAWLRRLPLKPEGSALYDFQGRLQKSAGDTTLAAIIDLSVKGRRLEQCMDILARLYSSYCRERGKSSGLVWPLPGGTPLSFKEWQQGKRPLFSGSRYRVLAGKTPASGNTLRSYLNTVYELSGTQTFYFACPRVSRAEIRPGDFIVKKGGRGHAVLILDVARNKNGETRVLIAQGDTPAVPLHILRGREGQVWFETGGENPSLPIKKKMYWSGLRRFGKNCGCGGR</sequence>
<feature type="chain" id="PRO_5030857399" description="DUF4846 domain-containing protein" evidence="1">
    <location>
        <begin position="21"/>
        <end position="273"/>
    </location>
</feature>
<feature type="signal peptide" evidence="1">
    <location>
        <begin position="1"/>
        <end position="20"/>
    </location>
</feature>
<keyword evidence="1" id="KW-0732">Signal</keyword>
<reference evidence="2" key="1">
    <citation type="journal article" date="2020" name="mSystems">
        <title>Genome- and Community-Level Interaction Insights into Carbon Utilization and Element Cycling Functions of Hydrothermarchaeota in Hydrothermal Sediment.</title>
        <authorList>
            <person name="Zhou Z."/>
            <person name="Liu Y."/>
            <person name="Xu W."/>
            <person name="Pan J."/>
            <person name="Luo Z.H."/>
            <person name="Li M."/>
        </authorList>
    </citation>
    <scope>NUCLEOTIDE SEQUENCE [LARGE SCALE GENOMIC DNA]</scope>
    <source>
        <strain evidence="2">HyVt-456</strain>
    </source>
</reference>
<evidence type="ECO:0000313" key="2">
    <source>
        <dbReference type="EMBL" id="HED11916.1"/>
    </source>
</evidence>
<gene>
    <name evidence="2" type="ORF">ENJ10_14595</name>
</gene>
<dbReference type="Pfam" id="PF16138">
    <property type="entry name" value="DUF4846"/>
    <property type="match status" value="1"/>
</dbReference>
<dbReference type="AlphaFoldDB" id="A0A7V1LPR8"/>
<evidence type="ECO:0008006" key="3">
    <source>
        <dbReference type="Google" id="ProtNLM"/>
    </source>
</evidence>
<name>A0A7V1LPR8_CALAY</name>
<dbReference type="InterPro" id="IPR032315">
    <property type="entry name" value="DUF4846"/>
</dbReference>
<proteinExistence type="predicted"/>
<dbReference type="EMBL" id="DRLD01000416">
    <property type="protein sequence ID" value="HED11916.1"/>
    <property type="molecule type" value="Genomic_DNA"/>
</dbReference>
<accession>A0A7V1LPR8</accession>
<dbReference type="Proteomes" id="UP000886005">
    <property type="component" value="Unassembled WGS sequence"/>
</dbReference>
<protein>
    <recommendedName>
        <fullName evidence="3">DUF4846 domain-containing protein</fullName>
    </recommendedName>
</protein>